<name>D4P7N5_9CAUD</name>
<sequence>MSDLGYSAIKRSPEKHLFAFALSSLPNPDDVVIDGDSSEGEIDGNA</sequence>
<dbReference type="GeneID" id="18559727"/>
<keyword evidence="2" id="KW-1185">Reference proteome</keyword>
<dbReference type="Proteomes" id="UP000001057">
    <property type="component" value="Segment"/>
</dbReference>
<dbReference type="KEGG" id="vg:18559727"/>
<protein>
    <submittedName>
        <fullName evidence="1">Gp017</fullName>
    </submittedName>
</protein>
<gene>
    <name evidence="1" type="ORF">Poco6gene017</name>
</gene>
<dbReference type="RefSeq" id="YP_009012598.1">
    <property type="nucleotide sequence ID" value="NC_023694.1"/>
</dbReference>
<accession>D4P7N5</accession>
<proteinExistence type="predicted"/>
<evidence type="ECO:0000313" key="2">
    <source>
        <dbReference type="Proteomes" id="UP000001057"/>
    </source>
</evidence>
<evidence type="ECO:0000313" key="1">
    <source>
        <dbReference type="EMBL" id="ADD81015.1"/>
    </source>
</evidence>
<reference evidence="1 2" key="1">
    <citation type="journal article" date="2011" name="Appl. Environ. Microbiol.">
        <title>Genomic and functional analyses of Rhodococcus equi phages ReqiPepy6, ReqiPoco6, ReqiPine5, and ReqiDocB7.</title>
        <authorList>
            <person name="Summer E.J."/>
            <person name="Liu M."/>
            <person name="Gill J.J."/>
            <person name="Grant M."/>
            <person name="Chan-Cortes T.N."/>
            <person name="Ferguson L."/>
            <person name="Janes C."/>
            <person name="Lange K."/>
            <person name="Bertoli M."/>
            <person name="Moore C."/>
            <person name="Orchard R.C."/>
            <person name="Cohen N."/>
            <person name="Young R."/>
        </authorList>
    </citation>
    <scope>NUCLEOTIDE SEQUENCE [LARGE SCALE GENOMIC DNA]</scope>
</reference>
<organism evidence="1 2">
    <name type="scientific">Rhodococcus phage ReqiPoco6</name>
    <dbReference type="NCBI Taxonomy" id="691964"/>
    <lineage>
        <taxon>Viruses</taxon>
        <taxon>Duplodnaviria</taxon>
        <taxon>Heunggongvirae</taxon>
        <taxon>Uroviricota</taxon>
        <taxon>Caudoviricetes</taxon>
        <taxon>Pepyhexavirus</taxon>
        <taxon>Pepyhexavirus poco6</taxon>
    </lineage>
</organism>
<dbReference type="EMBL" id="GU580942">
    <property type="protein sequence ID" value="ADD81015.1"/>
    <property type="molecule type" value="Genomic_DNA"/>
</dbReference>